<feature type="region of interest" description="Disordered" evidence="3">
    <location>
        <begin position="288"/>
        <end position="352"/>
    </location>
</feature>
<dbReference type="Gene3D" id="1.25.10.10">
    <property type="entry name" value="Leucine-rich Repeat Variant"/>
    <property type="match status" value="3"/>
</dbReference>
<dbReference type="Proteomes" id="UP001591681">
    <property type="component" value="Unassembled WGS sequence"/>
</dbReference>
<evidence type="ECO:0000313" key="6">
    <source>
        <dbReference type="Proteomes" id="UP001591681"/>
    </source>
</evidence>
<dbReference type="PANTHER" id="PTHR13366:SF0">
    <property type="entry name" value="HEAT REPEAT-CONTAINING PROTEIN 6"/>
    <property type="match status" value="1"/>
</dbReference>
<keyword evidence="6" id="KW-1185">Reference proteome</keyword>
<dbReference type="SUPFAM" id="SSF48371">
    <property type="entry name" value="ARM repeat"/>
    <property type="match status" value="2"/>
</dbReference>
<feature type="compositionally biased region" description="Basic residues" evidence="3">
    <location>
        <begin position="297"/>
        <end position="307"/>
    </location>
</feature>
<organism evidence="5 6">
    <name type="scientific">Coilia grayii</name>
    <name type="common">Gray's grenadier anchovy</name>
    <dbReference type="NCBI Taxonomy" id="363190"/>
    <lineage>
        <taxon>Eukaryota</taxon>
        <taxon>Metazoa</taxon>
        <taxon>Chordata</taxon>
        <taxon>Craniata</taxon>
        <taxon>Vertebrata</taxon>
        <taxon>Euteleostomi</taxon>
        <taxon>Actinopterygii</taxon>
        <taxon>Neopterygii</taxon>
        <taxon>Teleostei</taxon>
        <taxon>Clupei</taxon>
        <taxon>Clupeiformes</taxon>
        <taxon>Clupeoidei</taxon>
        <taxon>Engraulidae</taxon>
        <taxon>Coilinae</taxon>
        <taxon>Coilia</taxon>
    </lineage>
</organism>
<feature type="domain" description="DUF4042" evidence="4">
    <location>
        <begin position="386"/>
        <end position="567"/>
    </location>
</feature>
<dbReference type="InterPro" id="IPR025283">
    <property type="entry name" value="DUF4042"/>
</dbReference>
<dbReference type="InterPro" id="IPR016024">
    <property type="entry name" value="ARM-type_fold"/>
</dbReference>
<dbReference type="InterPro" id="IPR052107">
    <property type="entry name" value="HEAT6"/>
</dbReference>
<dbReference type="Pfam" id="PF13251">
    <property type="entry name" value="DUF4042"/>
    <property type="match status" value="1"/>
</dbReference>
<evidence type="ECO:0000256" key="3">
    <source>
        <dbReference type="SAM" id="MobiDB-lite"/>
    </source>
</evidence>
<name>A0ABD1JRZ3_9TELE</name>
<dbReference type="PANTHER" id="PTHR13366">
    <property type="entry name" value="MALARIA ANTIGEN-RELATED"/>
    <property type="match status" value="1"/>
</dbReference>
<evidence type="ECO:0000256" key="1">
    <source>
        <dbReference type="ARBA" id="ARBA00015263"/>
    </source>
</evidence>
<evidence type="ECO:0000259" key="4">
    <source>
        <dbReference type="Pfam" id="PF13251"/>
    </source>
</evidence>
<dbReference type="EMBL" id="JBHFQA010000012">
    <property type="protein sequence ID" value="KAL2089636.1"/>
    <property type="molecule type" value="Genomic_DNA"/>
</dbReference>
<evidence type="ECO:0000256" key="2">
    <source>
        <dbReference type="ARBA" id="ARBA00022737"/>
    </source>
</evidence>
<proteinExistence type="predicted"/>
<accession>A0ABD1JRZ3</accession>
<dbReference type="InterPro" id="IPR000357">
    <property type="entry name" value="HEAT"/>
</dbReference>
<reference evidence="5 6" key="1">
    <citation type="submission" date="2024-09" db="EMBL/GenBank/DDBJ databases">
        <title>A chromosome-level genome assembly of Gray's grenadier anchovy, Coilia grayii.</title>
        <authorList>
            <person name="Fu Z."/>
        </authorList>
    </citation>
    <scope>NUCLEOTIDE SEQUENCE [LARGE SCALE GENOMIC DNA]</scope>
    <source>
        <strain evidence="5">G4</strain>
        <tissue evidence="5">Muscle</tissue>
    </source>
</reference>
<feature type="compositionally biased region" description="Basic and acidic residues" evidence="3">
    <location>
        <begin position="308"/>
        <end position="342"/>
    </location>
</feature>
<dbReference type="Pfam" id="PF02985">
    <property type="entry name" value="HEAT"/>
    <property type="match status" value="1"/>
</dbReference>
<keyword evidence="2" id="KW-0677">Repeat</keyword>
<gene>
    <name evidence="5" type="ORF">ACEWY4_014324</name>
</gene>
<evidence type="ECO:0000313" key="5">
    <source>
        <dbReference type="EMBL" id="KAL2089636.1"/>
    </source>
</evidence>
<comment type="caution">
    <text evidence="5">The sequence shown here is derived from an EMBL/GenBank/DDBJ whole genome shotgun (WGS) entry which is preliminary data.</text>
</comment>
<sequence>MDSTEYRSPDMPFVCYYNKLCSLTASDPSFKTELNLLLDELISENYSNSATRDSIQLEDVCRLLLKASQLIPFSQEHLVLKLSQLVIQLLNQLQVSMDAQTHNCIVSYYVQALQTCSSWTHADILLALSFLVCGNGSSFQQHLPNLFGQKGILTIYSAPSQPDMELRCAAIHCMANLCLGAPGQSYLEEPYREICFRTFLQTLQSPKPPGAEELVFCTLLQNALKGMQHFLNGVKWKPENGDDLGYLLAMLKKLMFYGLLGMPVEMPKILYPAPLPQYDVPVSPKVSEESVLARPGGSKKKKLRGNVKKAETEGKRAEKRNTGEDHELRQGGRGNLKEDKGSWSHKPSQMLLGGNTLCHPSWRSSESEYSDTEGGFNAKLRLYQMRIRQGSLHCFLSLIKCVDKRLLFGYWSAFVPGAPSVGGPPSLSLLTVVLKDPSPKVRAGSLQVLSALLEGSRLFLSAAEDINTPRQAFTSFSATLASSLRELHRSLLLALMAESSPQTLTQVIKCLAHLVSNTPYHRLQPGLLSPVWKHIQQYVRHRDVNVRVSSLTLLGTLVSAQAPQPEIQLLLQQPAKMSGDLEFSREEHTQNWRQQSSLEEGHWLCGEEGICWLLRLCVCVVTQPREGPQLESDKLHLSPNLLEPPPVKLEALQVLAHLVKGYFCLIQGWLLELYQVSACCLREQDPSMQLHGTKLLEELGTAIIQQYRTVDLSESTKHVPLCKVIQFWSDVLSGPLTTALQNEQHPTLQTSACDTLSSILPQAFRMLPEKTQMLCMTVLLGLTYSDNSLVKAASVRALGVYILFPGVSEDVMFMMDSANVIVTALEDHSPNVRAKAAWSLGNLTDAIIVNMECVSSDLQKELSSGLLLKLVKSSIQAAKDKDRVKSNAVRALGNLLHLLQPHQLKEPGFEELLDHAMSVLVDTVQSDATMKVRWNACYALGNAFKNPVLPLGTASWAAKAYSALSCAVVSCKNFKVRIKSAAALATPSSRAQYGNSCQFAQVWTAIVKALENSKEGADFLEYRYHTSLCDQLCQTLLHLLCVCQPQDLQTIQGTVTDSSSLLMSFLVSYLVDGVTLAGTGDQEDNGKNGTLSHDRVTKMTDAVSALRKLSEDPAECSAGADTIIMFLEEVLRNYKQTKPLG</sequence>
<protein>
    <recommendedName>
        <fullName evidence="1">HEAT repeat-containing protein 6</fullName>
    </recommendedName>
</protein>
<dbReference type="InterPro" id="IPR011989">
    <property type="entry name" value="ARM-like"/>
</dbReference>
<dbReference type="AlphaFoldDB" id="A0ABD1JRZ3"/>